<evidence type="ECO:0000313" key="1">
    <source>
        <dbReference type="EMBL" id="MBB3939476.1"/>
    </source>
</evidence>
<keyword evidence="2" id="KW-1185">Reference proteome</keyword>
<evidence type="ECO:0000313" key="2">
    <source>
        <dbReference type="Proteomes" id="UP000561459"/>
    </source>
</evidence>
<accession>A0A7W6C4P3</accession>
<reference evidence="1 2" key="1">
    <citation type="submission" date="2020-08" db="EMBL/GenBank/DDBJ databases">
        <title>Genomic Encyclopedia of Type Strains, Phase IV (KMG-IV): sequencing the most valuable type-strain genomes for metagenomic binning, comparative biology and taxonomic classification.</title>
        <authorList>
            <person name="Goeker M."/>
        </authorList>
    </citation>
    <scope>NUCLEOTIDE SEQUENCE [LARGE SCALE GENOMIC DNA]</scope>
    <source>
        <strain evidence="1 2">DSM 27568</strain>
    </source>
</reference>
<dbReference type="Gene3D" id="1.20.910.10">
    <property type="entry name" value="Heme oxygenase-like"/>
    <property type="match status" value="1"/>
</dbReference>
<protein>
    <submittedName>
        <fullName evidence="1">Heme oxygenase</fullName>
    </submittedName>
</protein>
<dbReference type="AlphaFoldDB" id="A0A7W6C4P3"/>
<sequence>MQPLLNHLREATAASHDRLDTAFGSLDLSERADYARFLAGHAIGMSALFPAFRTFVERDLGTPCPDYPAMLSSDLATLGIDAGDLPNVAVSDGLTPLATAYVLAGSRLGLAMIRRNGYWGKAQGHPSAYMEDERGQAIWKDVVARLKQSQLTEGDAAPERAGAIAAFDTFSEAFAASAPATAQ</sequence>
<dbReference type="CDD" id="cd19166">
    <property type="entry name" value="HemeO-bac"/>
    <property type="match status" value="1"/>
</dbReference>
<dbReference type="Proteomes" id="UP000561459">
    <property type="component" value="Unassembled WGS sequence"/>
</dbReference>
<dbReference type="InterPro" id="IPR016084">
    <property type="entry name" value="Haem_Oase-like_multi-hlx"/>
</dbReference>
<dbReference type="EMBL" id="JACIDY010000002">
    <property type="protein sequence ID" value="MBB3939476.1"/>
    <property type="molecule type" value="Genomic_DNA"/>
</dbReference>
<comment type="caution">
    <text evidence="1">The sequence shown here is derived from an EMBL/GenBank/DDBJ whole genome shotgun (WGS) entry which is preliminary data.</text>
</comment>
<gene>
    <name evidence="1" type="ORF">GGR39_001116</name>
</gene>
<organism evidence="1 2">
    <name type="scientific">Novosphingobium fluoreni</name>
    <dbReference type="NCBI Taxonomy" id="1391222"/>
    <lineage>
        <taxon>Bacteria</taxon>
        <taxon>Pseudomonadati</taxon>
        <taxon>Pseudomonadota</taxon>
        <taxon>Alphaproteobacteria</taxon>
        <taxon>Sphingomonadales</taxon>
        <taxon>Sphingomonadaceae</taxon>
        <taxon>Novosphingobium</taxon>
    </lineage>
</organism>
<proteinExistence type="predicted"/>
<dbReference type="SUPFAM" id="SSF48613">
    <property type="entry name" value="Heme oxygenase-like"/>
    <property type="match status" value="1"/>
</dbReference>
<name>A0A7W6C4P3_9SPHN</name>